<sequence>MVSHLISSSGHFIFCLMSNFGGDIGFLVKNDYFVFDYRYLNKNRIFSKIEVNFPQVRLLFPGTKIAIKSNLKGSNRFVFLFLSKTHHTLAYFDESCNLNFFSTQCIFN</sequence>
<name>A0ABD2NK27_9CUCU</name>
<protein>
    <submittedName>
        <fullName evidence="1">Uncharacterized protein</fullName>
    </submittedName>
</protein>
<comment type="caution">
    <text evidence="1">The sequence shown here is derived from an EMBL/GenBank/DDBJ whole genome shotgun (WGS) entry which is preliminary data.</text>
</comment>
<evidence type="ECO:0000313" key="2">
    <source>
        <dbReference type="Proteomes" id="UP001516400"/>
    </source>
</evidence>
<dbReference type="Proteomes" id="UP001516400">
    <property type="component" value="Unassembled WGS sequence"/>
</dbReference>
<keyword evidence="2" id="KW-1185">Reference proteome</keyword>
<organism evidence="1 2">
    <name type="scientific">Cryptolaemus montrouzieri</name>
    <dbReference type="NCBI Taxonomy" id="559131"/>
    <lineage>
        <taxon>Eukaryota</taxon>
        <taxon>Metazoa</taxon>
        <taxon>Ecdysozoa</taxon>
        <taxon>Arthropoda</taxon>
        <taxon>Hexapoda</taxon>
        <taxon>Insecta</taxon>
        <taxon>Pterygota</taxon>
        <taxon>Neoptera</taxon>
        <taxon>Endopterygota</taxon>
        <taxon>Coleoptera</taxon>
        <taxon>Polyphaga</taxon>
        <taxon>Cucujiformia</taxon>
        <taxon>Coccinelloidea</taxon>
        <taxon>Coccinellidae</taxon>
        <taxon>Scymninae</taxon>
        <taxon>Scymnini</taxon>
        <taxon>Cryptolaemus</taxon>
    </lineage>
</organism>
<gene>
    <name evidence="1" type="ORF">HHI36_016467</name>
</gene>
<dbReference type="AlphaFoldDB" id="A0ABD2NK27"/>
<evidence type="ECO:0000313" key="1">
    <source>
        <dbReference type="EMBL" id="KAL3278949.1"/>
    </source>
</evidence>
<proteinExistence type="predicted"/>
<accession>A0ABD2NK27</accession>
<reference evidence="1 2" key="1">
    <citation type="journal article" date="2021" name="BMC Biol.">
        <title>Horizontally acquired antibacterial genes associated with adaptive radiation of ladybird beetles.</title>
        <authorList>
            <person name="Li H.S."/>
            <person name="Tang X.F."/>
            <person name="Huang Y.H."/>
            <person name="Xu Z.Y."/>
            <person name="Chen M.L."/>
            <person name="Du X.Y."/>
            <person name="Qiu B.Y."/>
            <person name="Chen P.T."/>
            <person name="Zhang W."/>
            <person name="Slipinski A."/>
            <person name="Escalona H.E."/>
            <person name="Waterhouse R.M."/>
            <person name="Zwick A."/>
            <person name="Pang H."/>
        </authorList>
    </citation>
    <scope>NUCLEOTIDE SEQUENCE [LARGE SCALE GENOMIC DNA]</scope>
    <source>
        <strain evidence="1">SYSU2018</strain>
    </source>
</reference>
<dbReference type="EMBL" id="JABFTP020000124">
    <property type="protein sequence ID" value="KAL3278949.1"/>
    <property type="molecule type" value="Genomic_DNA"/>
</dbReference>